<proteinExistence type="predicted"/>
<sequence length="987" mass="101546">MPPRRNGRAAPGGPRAGPGGRGPPAAATGFGAATVSALPPALISGWLRLPAVAEGLLGPAAGAAGPAGGNAGGAAASLVRELEALHHCFAGLSPSALEDINPSVGVTRASAVAELCSHGGSTTALMRLLAATLRVAAGEDNAAAAAAGGNANLLQARGAVCELTVIRTHTLHALSRQIAAAAARLAGPGGGSRGEGAGGAAPAREALVEGARLVNITSALLISLTGVTFRSPDQPNNPSRDEQEAQACLEQCRSDLAAALQSSRVLDHAGRLLVLLLQAGVEAAAAGPGWSEAERRAVSLLRQSYMKVPSTLTIFSTVRVGVGANATPVASEVVADVTLAAVSSPGVRHAVTACALDILCAEDGGPAYGLTRPLLPAEAAAAMAAAATRGGGEGSIRTWRGLMGIERAASLLSAVYVLTGQQLEPPLGRRAAFAVLQRIGRVGVDQAQRLLSFPPAAPSAQDQLQKRVALLSIMALNARFRLLPSPPLPAGWEAQAAEWWRQVLAGGRYGLGTETRTAAMTVWMEATSRLEEAVRQTCADAHGYLRLPAEPPRDVAAALAGGLLPATEALLRRVGEDPAGPEAVHLFPSVISAIAAMCGTDGRLPFHVPASLLACGEPLQAASLVLTVGKALRRWDRSRLERARNAEGRVLSWLLERCEEFLHAATWGTFTKSLTPGALLGPQARVLRLVSLAAAEWLPALARLGEAALELAAARSRRGVDMECGLSMCFLACARAVGLWAPFCSDPCLSEAQAPGAEAEAGCSAAGPSAAAGSGEQEWRRFLISEVRPEGLLLGTLEAIGRDLGAGEQGRWNNTVTACSYGLLAMWDAIPCTSAAELRARRSHTLDVLETYCATGGIIGPQMAALARQVAATKASAAVAQRARTAELWPAELDAVVEQAAQQARAAVEPLAAVLLPPERAWREALPRRCSLGPACVNLAGDGEAGLALRPCTGCRAVLFCSRECQRAAMQAGHKEACTGAKGRARE</sequence>
<keyword evidence="8" id="KW-1185">Reference proteome</keyword>
<reference evidence="7" key="1">
    <citation type="journal article" date="2020" name="bioRxiv">
        <title>Comparative genomics of Chlamydomonas.</title>
        <authorList>
            <person name="Craig R.J."/>
            <person name="Hasan A.R."/>
            <person name="Ness R.W."/>
            <person name="Keightley P.D."/>
        </authorList>
    </citation>
    <scope>NUCLEOTIDE SEQUENCE</scope>
    <source>
        <strain evidence="7">CCAP 11/70</strain>
    </source>
</reference>
<evidence type="ECO:0000256" key="4">
    <source>
        <dbReference type="PROSITE-ProRule" id="PRU00134"/>
    </source>
</evidence>
<dbReference type="Pfam" id="PF01753">
    <property type="entry name" value="zf-MYND"/>
    <property type="match status" value="1"/>
</dbReference>
<evidence type="ECO:0000256" key="5">
    <source>
        <dbReference type="SAM" id="MobiDB-lite"/>
    </source>
</evidence>
<dbReference type="EMBL" id="JAEHOE010000085">
    <property type="protein sequence ID" value="KAG2488297.1"/>
    <property type="molecule type" value="Genomic_DNA"/>
</dbReference>
<feature type="domain" description="MYND-type" evidence="6">
    <location>
        <begin position="936"/>
        <end position="978"/>
    </location>
</feature>
<dbReference type="PROSITE" id="PS50865">
    <property type="entry name" value="ZF_MYND_2"/>
    <property type="match status" value="1"/>
</dbReference>
<accession>A0A835XNR3</accession>
<evidence type="ECO:0000256" key="2">
    <source>
        <dbReference type="ARBA" id="ARBA00022771"/>
    </source>
</evidence>
<dbReference type="AlphaFoldDB" id="A0A835XNR3"/>
<evidence type="ECO:0000313" key="8">
    <source>
        <dbReference type="Proteomes" id="UP000612055"/>
    </source>
</evidence>
<protein>
    <recommendedName>
        <fullName evidence="6">MYND-type domain-containing protein</fullName>
    </recommendedName>
</protein>
<comment type="caution">
    <text evidence="7">The sequence shown here is derived from an EMBL/GenBank/DDBJ whole genome shotgun (WGS) entry which is preliminary data.</text>
</comment>
<dbReference type="SUPFAM" id="SSF144232">
    <property type="entry name" value="HIT/MYND zinc finger-like"/>
    <property type="match status" value="1"/>
</dbReference>
<keyword evidence="2 4" id="KW-0863">Zinc-finger</keyword>
<keyword evidence="1" id="KW-0479">Metal-binding</keyword>
<dbReference type="Gene3D" id="6.10.140.2220">
    <property type="match status" value="1"/>
</dbReference>
<evidence type="ECO:0000256" key="3">
    <source>
        <dbReference type="ARBA" id="ARBA00022833"/>
    </source>
</evidence>
<gene>
    <name evidence="7" type="ORF">HYH03_013147</name>
</gene>
<name>A0A835XNR3_9CHLO</name>
<dbReference type="OrthoDB" id="3257538at2759"/>
<dbReference type="Proteomes" id="UP000612055">
    <property type="component" value="Unassembled WGS sequence"/>
</dbReference>
<evidence type="ECO:0000256" key="1">
    <source>
        <dbReference type="ARBA" id="ARBA00022723"/>
    </source>
</evidence>
<evidence type="ECO:0000313" key="7">
    <source>
        <dbReference type="EMBL" id="KAG2488297.1"/>
    </source>
</evidence>
<dbReference type="GO" id="GO:0008270">
    <property type="term" value="F:zinc ion binding"/>
    <property type="evidence" value="ECO:0007669"/>
    <property type="project" value="UniProtKB-KW"/>
</dbReference>
<keyword evidence="3" id="KW-0862">Zinc</keyword>
<evidence type="ECO:0000259" key="6">
    <source>
        <dbReference type="PROSITE" id="PS50865"/>
    </source>
</evidence>
<feature type="region of interest" description="Disordered" evidence="5">
    <location>
        <begin position="1"/>
        <end position="28"/>
    </location>
</feature>
<dbReference type="InterPro" id="IPR002893">
    <property type="entry name" value="Znf_MYND"/>
</dbReference>
<organism evidence="7 8">
    <name type="scientific">Edaphochlamys debaryana</name>
    <dbReference type="NCBI Taxonomy" id="47281"/>
    <lineage>
        <taxon>Eukaryota</taxon>
        <taxon>Viridiplantae</taxon>
        <taxon>Chlorophyta</taxon>
        <taxon>core chlorophytes</taxon>
        <taxon>Chlorophyceae</taxon>
        <taxon>CS clade</taxon>
        <taxon>Chlamydomonadales</taxon>
        <taxon>Chlamydomonadales incertae sedis</taxon>
        <taxon>Edaphochlamys</taxon>
    </lineage>
</organism>